<dbReference type="InterPro" id="IPR019748">
    <property type="entry name" value="FERM_central"/>
</dbReference>
<sequence length="2403" mass="268368">MDMYREVVKSPQYTARKRIAYQHLNPPVPPLRSPSDLTEQNRRQTNYPHHHHHHHQQQQQQPSQQSDPLQCMHSQAKNRHQDRQYHSTNQYNLPRPSRQRSPARYQLQEAAQQTQIGPKAHHHHHYHHHHPAKGALFKLQSRNSHSHPNLTTLCGQQQSQPCRRSQETEDRRTQFHSQLNVQQTATTARSLGPAIQHQRRHHHSRTYSQPIYTRLQHTRSSGNLSSAIVDEGNPGGIVCNDPIYALPVKPFLSSQDVRVNGLSVKPPVGHRNEDLYTTATIARRPSAAGYSHPDIPTSSTERGREEIYGRCAGRANPTLQRQHSNPQLPSRDQQEGDFGRLPEQSVTTTDHRCPAGAGNREEQEEQTLQQQNPVVRSVQGPPKPPRIITTLKKAPFSDAESSKSEPPAKPPRNLVKNGPRARRGKAVQRAPSRLYRTVGVPTRSFNKAQCVGPEFVVRANQPSKTLCVGQVKASNSGRIVVIMLTGQRVEVTCDPQKVTAGDLFQAIMQAESLDENFTLGLAVLLAGDFAILPPDTKLNKVAPPGWLSSGKNKGLLGLPTSFMLYLRLRFFLPSLRGVRSWISKHLLYLQIRRCILEQQLVCPYPELINLTGLALQAEFGNYNVNEHGCGDYFLLEHYVPESLILNIDQHQSQINNGGADVLRARLHQAHRDRRGLDSNKAEEMFISHAQTLPDYGSHYYIATVDSKELEKVMAQQRKRKLLDQRDTSEGLLDSTENIYKQDGRQEYLRGRIEISRLGSCENIRKIPYDERKPAGLTKSATSNDIYGAHRSKSYFAFKLTSLHHQFFLRLRSELTSLQGLAKECLSEFGVPTTIEAKASPSKSKSHDSKTKIAIANTVKNAQLRLNYSMQLEEYQNKENENPQKDVITVSKAKDALREQPGFYPSEEDALYAQVNVRLEPEGESRDTEDESERSLTSPNEPLSLDAKEMMNDGKIYNCPRMELETETECGYSLPKIISSNDVDQMEKPDNPEVLYAAINKVGISRKNEFPVPDEVWEVSDVKKSLHKMKTSSLPNYGTPRQSGGYRTPSLPRRLGVKMGTRAIYSSLAQKDTTLTDDMESLSLKSDTESSIQSLSARSTESPLPEAYVLNADIRTNDETFRVPEDESMSASLAARLEELSFAEERILQTIKLERGHGGSIGLQVTEGNDGGVYVQAVSVGGSADMAGNVNKGDRIVAINGQNLLHLRYEDALKMLQSSSDTIELVLSQATSRKNAATRQSHEQPAENNYLNDIRFDVSSEADTSSMTNKWLVQRTTDVASVQNTSSAYSSAASSAMGNHNANSLYMADLVDNGALKSASMLLSIEDFDVSRTSRQPQETSASNVQTADDAEETLNSPSSIESSQPPSLSEDVEAEKNQRNERQSGPRRETNSPLGRPFVFETRNKYPPLFFTLHDFQNVMSNTLQQRHDVTNDEEGCKPPVGLSGSFREFFEKPSLDDEESNLCFRVTTTNLPFERCLDRSWTATFADRLIENADESSRFIFEDYIDRSSKVNVRKSAGPMCCDSFQEEATIPRLTKVRFVIESPSSSTPDYELENDDEATCDSLQNIDPLADEEAEEISWNRGSSVQLTEITDDMDCTDASRAFGQVQDISQEDPDEFGDVPFSSILRNSLDQWYSLEDTANFIEAIDKGSSGRSGRVDSRSDPQKQFSLCSEEKLKVEGELADVSEAELKTERCPPLAEVSDETVDDNKEYLGEKDLSNGGCENENNLNAKTDETVSGSKWELIRNEINANFVRADSTNCEKNEYPTSEINSEKSTINGTKVSDQQPIKNEVESNVLKGHLLSDRIETEASEEEVSSAEGNAGIGKAQQAKTTPKPECFERRESIGASMNIRRSSFLENMLSEDSDQAWTSCKIVAVHPKSPPSSRKREDDGLNEPGKIVEKSKRVVTTSVSPTAVEKMGRTAGEVKCDVLNELLSNFSNIRLKPVNRERRSAAESQPRATSPPRRKNDDEETESLSNSRGESLKDRSGPCKPSTDLRSGGTAFSARQWQHAASLTTRRIRNDRDKGNESREKSEEPSPATDSFIKLPGDRGVSPSRNEESEEEANAVNRVEGTENEDHSELSESSKKTGKVLVEPSKSDDEAGRGKASSVERLQMVGCSEKTDARKEDVSRGRGAYARQLELSESLESSGDKSAIVRRIPRPHCNNNDNNRAVIPVAVSDDQSRNDTVTMITPGRVRSFVKYYEIRREATIDRDSKISDRVDKDPVPGHQSSGFTVIGAKRPGENSSAGSPAGQDKKRPPDGPTLNDGLLTQNVDSRAGQSEDPRSFEERNAAAQIQAAAKCEECSGELSLEEEFWKALESRSEMTIKPFAPDHDHALFSHKKTTKRLHFQVTHSQHDFICKKSEWAVIGTMKQFGVSFVVYQLELLQTLRYIGVIRVKI</sequence>
<dbReference type="CDD" id="cd14473">
    <property type="entry name" value="FERM_B-lobe"/>
    <property type="match status" value="1"/>
</dbReference>
<feature type="domain" description="PDZ" evidence="3">
    <location>
        <begin position="1149"/>
        <end position="1230"/>
    </location>
</feature>
<name>A0A0N0U2R6_9HYME</name>
<dbReference type="InterPro" id="IPR035963">
    <property type="entry name" value="FERM_2"/>
</dbReference>
<feature type="compositionally biased region" description="Basic and acidic residues" evidence="1">
    <location>
        <begin position="1374"/>
        <end position="1390"/>
    </location>
</feature>
<feature type="region of interest" description="Disordered" evidence="1">
    <location>
        <begin position="1941"/>
        <end position="2135"/>
    </location>
</feature>
<proteinExistence type="predicted"/>
<dbReference type="InterPro" id="IPR001478">
    <property type="entry name" value="PDZ"/>
</dbReference>
<dbReference type="PROSITE" id="PS50106">
    <property type="entry name" value="PDZ"/>
    <property type="match status" value="1"/>
</dbReference>
<feature type="compositionally biased region" description="Basic and acidic residues" evidence="1">
    <location>
        <begin position="164"/>
        <end position="173"/>
    </location>
</feature>
<evidence type="ECO:0000256" key="1">
    <source>
        <dbReference type="SAM" id="MobiDB-lite"/>
    </source>
</evidence>
<feature type="compositionally biased region" description="Basic residues" evidence="1">
    <location>
        <begin position="119"/>
        <end position="132"/>
    </location>
</feature>
<dbReference type="OrthoDB" id="123971at2759"/>
<dbReference type="Gene3D" id="2.30.42.10">
    <property type="match status" value="1"/>
</dbReference>
<evidence type="ECO:0000259" key="3">
    <source>
        <dbReference type="PROSITE" id="PS50106"/>
    </source>
</evidence>
<keyword evidence="5" id="KW-1185">Reference proteome</keyword>
<feature type="region of interest" description="Disordered" evidence="1">
    <location>
        <begin position="1765"/>
        <end position="1839"/>
    </location>
</feature>
<evidence type="ECO:0000313" key="4">
    <source>
        <dbReference type="EMBL" id="KOX67651.1"/>
    </source>
</evidence>
<dbReference type="GO" id="GO:0071944">
    <property type="term" value="C:cell periphery"/>
    <property type="evidence" value="ECO:0007669"/>
    <property type="project" value="UniProtKB-ARBA"/>
</dbReference>
<feature type="compositionally biased region" description="Low complexity" evidence="1">
    <location>
        <begin position="1356"/>
        <end position="1369"/>
    </location>
</feature>
<dbReference type="Pfam" id="PF00595">
    <property type="entry name" value="PDZ"/>
    <property type="match status" value="1"/>
</dbReference>
<dbReference type="SUPFAM" id="SSF47031">
    <property type="entry name" value="Second domain of FERM"/>
    <property type="match status" value="1"/>
</dbReference>
<feature type="region of interest" description="Disordered" evidence="1">
    <location>
        <begin position="919"/>
        <end position="944"/>
    </location>
</feature>
<feature type="compositionally biased region" description="Basic and acidic residues" evidence="1">
    <location>
        <begin position="2123"/>
        <end position="2134"/>
    </location>
</feature>
<dbReference type="Pfam" id="PF00373">
    <property type="entry name" value="FERM_M"/>
    <property type="match status" value="1"/>
</dbReference>
<feature type="region of interest" description="Disordered" evidence="1">
    <location>
        <begin position="1331"/>
        <end position="1398"/>
    </location>
</feature>
<feature type="domain" description="FERM" evidence="2">
    <location>
        <begin position="477"/>
        <end position="811"/>
    </location>
</feature>
<dbReference type="Gene3D" id="1.20.80.10">
    <property type="match status" value="1"/>
</dbReference>
<feature type="compositionally biased region" description="Polar residues" evidence="1">
    <location>
        <begin position="2272"/>
        <end position="2282"/>
    </location>
</feature>
<feature type="compositionally biased region" description="Polar residues" evidence="1">
    <location>
        <begin position="1030"/>
        <end position="1041"/>
    </location>
</feature>
<evidence type="ECO:0000259" key="2">
    <source>
        <dbReference type="PROSITE" id="PS50057"/>
    </source>
</evidence>
<feature type="compositionally biased region" description="Polar residues" evidence="1">
    <location>
        <begin position="151"/>
        <end position="163"/>
    </location>
</feature>
<dbReference type="SUPFAM" id="SSF50156">
    <property type="entry name" value="PDZ domain-like"/>
    <property type="match status" value="1"/>
</dbReference>
<feature type="compositionally biased region" description="Basic and acidic residues" evidence="1">
    <location>
        <begin position="2074"/>
        <end position="2089"/>
    </location>
</feature>
<dbReference type="PROSITE" id="PS50057">
    <property type="entry name" value="FERM_3"/>
    <property type="match status" value="1"/>
</dbReference>
<feature type="region of interest" description="Disordered" evidence="1">
    <location>
        <begin position="2219"/>
        <end position="2295"/>
    </location>
</feature>
<dbReference type="SMART" id="SM00228">
    <property type="entry name" value="PDZ"/>
    <property type="match status" value="1"/>
</dbReference>
<dbReference type="STRING" id="166423.A0A0N0U2R6"/>
<feature type="compositionally biased region" description="Polar residues" evidence="1">
    <location>
        <begin position="1331"/>
        <end position="1346"/>
    </location>
</feature>
<evidence type="ECO:0000313" key="5">
    <source>
        <dbReference type="Proteomes" id="UP000053105"/>
    </source>
</evidence>
<feature type="compositionally biased region" description="Basic and acidic residues" evidence="1">
    <location>
        <begin position="2219"/>
        <end position="2229"/>
    </location>
</feature>
<dbReference type="InterPro" id="IPR019749">
    <property type="entry name" value="Band_41_domain"/>
</dbReference>
<feature type="compositionally biased region" description="Polar residues" evidence="1">
    <location>
        <begin position="317"/>
        <end position="331"/>
    </location>
</feature>
<dbReference type="PANTHER" id="PTHR46900">
    <property type="entry name" value="TYROSINE-PROTEIN PHOSPHATASE NON-RECEPTOR TYPE 13"/>
    <property type="match status" value="1"/>
</dbReference>
<dbReference type="GO" id="GO:0030182">
    <property type="term" value="P:neuron differentiation"/>
    <property type="evidence" value="ECO:0007669"/>
    <property type="project" value="UniProtKB-ARBA"/>
</dbReference>
<gene>
    <name evidence="4" type="ORF">WN51_08766</name>
</gene>
<dbReference type="InterPro" id="IPR052074">
    <property type="entry name" value="NonRcpt_TyrProt_Phosphatase"/>
</dbReference>
<feature type="compositionally biased region" description="Polar residues" evidence="1">
    <location>
        <begin position="35"/>
        <end position="47"/>
    </location>
</feature>
<dbReference type="EMBL" id="KQ436001">
    <property type="protein sequence ID" value="KOX67651.1"/>
    <property type="molecule type" value="Genomic_DNA"/>
</dbReference>
<dbReference type="InterPro" id="IPR014352">
    <property type="entry name" value="FERM/acyl-CoA-bd_prot_sf"/>
</dbReference>
<feature type="compositionally biased region" description="Low complexity" evidence="1">
    <location>
        <begin position="57"/>
        <end position="66"/>
    </location>
</feature>
<dbReference type="InterPro" id="IPR036034">
    <property type="entry name" value="PDZ_sf"/>
</dbReference>
<feature type="region of interest" description="Disordered" evidence="1">
    <location>
        <begin position="315"/>
        <end position="430"/>
    </location>
</feature>
<feature type="compositionally biased region" description="Polar residues" evidence="1">
    <location>
        <begin position="2007"/>
        <end position="2019"/>
    </location>
</feature>
<feature type="region of interest" description="Disordered" evidence="1">
    <location>
        <begin position="151"/>
        <end position="186"/>
    </location>
</feature>
<feature type="region of interest" description="Disordered" evidence="1">
    <location>
        <begin position="1876"/>
        <end position="1915"/>
    </location>
</feature>
<protein>
    <submittedName>
        <fullName evidence="4">FERM and PDZ domain-containing protein 2</fullName>
    </submittedName>
</protein>
<dbReference type="PANTHER" id="PTHR46900:SF2">
    <property type="entry name" value="TYROSINE-PROTEIN PHOSPHATASE NON-RECEPTOR TYPE 13"/>
    <property type="match status" value="1"/>
</dbReference>
<feature type="compositionally biased region" description="Polar residues" evidence="1">
    <location>
        <begin position="175"/>
        <end position="186"/>
    </location>
</feature>
<feature type="region of interest" description="Disordered" evidence="1">
    <location>
        <begin position="1030"/>
        <end position="1052"/>
    </location>
</feature>
<feature type="compositionally biased region" description="Basic and acidic residues" evidence="1">
    <location>
        <begin position="2022"/>
        <end position="2038"/>
    </location>
</feature>
<dbReference type="GO" id="GO:0009887">
    <property type="term" value="P:animal organ morphogenesis"/>
    <property type="evidence" value="ECO:0007669"/>
    <property type="project" value="UniProtKB-ARBA"/>
</dbReference>
<dbReference type="InterPro" id="IPR000299">
    <property type="entry name" value="FERM_domain"/>
</dbReference>
<organism evidence="4 5">
    <name type="scientific">Melipona quadrifasciata</name>
    <dbReference type="NCBI Taxonomy" id="166423"/>
    <lineage>
        <taxon>Eukaryota</taxon>
        <taxon>Metazoa</taxon>
        <taxon>Ecdysozoa</taxon>
        <taxon>Arthropoda</taxon>
        <taxon>Hexapoda</taxon>
        <taxon>Insecta</taxon>
        <taxon>Pterygota</taxon>
        <taxon>Neoptera</taxon>
        <taxon>Endopterygota</taxon>
        <taxon>Hymenoptera</taxon>
        <taxon>Apocrita</taxon>
        <taxon>Aculeata</taxon>
        <taxon>Apoidea</taxon>
        <taxon>Anthophila</taxon>
        <taxon>Apidae</taxon>
        <taxon>Melipona</taxon>
    </lineage>
</organism>
<reference evidence="4 5" key="1">
    <citation type="submission" date="2015-07" db="EMBL/GenBank/DDBJ databases">
        <title>The genome of Melipona quadrifasciata.</title>
        <authorList>
            <person name="Pan H."/>
            <person name="Kapheim K."/>
        </authorList>
    </citation>
    <scope>NUCLEOTIDE SEQUENCE [LARGE SCALE GENOMIC DNA]</scope>
    <source>
        <strain evidence="4">0111107301</strain>
        <tissue evidence="4">Whole body</tissue>
    </source>
</reference>
<feature type="compositionally biased region" description="Basic and acidic residues" evidence="1">
    <location>
        <begin position="2283"/>
        <end position="2294"/>
    </location>
</feature>
<accession>A0A0N0U2R6</accession>
<dbReference type="CDD" id="cd00136">
    <property type="entry name" value="PDZ_canonical"/>
    <property type="match status" value="1"/>
</dbReference>
<dbReference type="SMART" id="SM00295">
    <property type="entry name" value="B41"/>
    <property type="match status" value="1"/>
</dbReference>
<feature type="region of interest" description="Disordered" evidence="1">
    <location>
        <begin position="18"/>
        <end position="132"/>
    </location>
</feature>
<dbReference type="Proteomes" id="UP000053105">
    <property type="component" value="Unassembled WGS sequence"/>
</dbReference>
<feature type="compositionally biased region" description="Polar residues" evidence="1">
    <location>
        <begin position="1767"/>
        <end position="1790"/>
    </location>
</feature>